<evidence type="ECO:0000256" key="1">
    <source>
        <dbReference type="SAM" id="MobiDB-lite"/>
    </source>
</evidence>
<protein>
    <submittedName>
        <fullName evidence="2">Uncharacterized protein</fullName>
    </submittedName>
</protein>
<name>A0ABR3DD92_NEUIN</name>
<dbReference type="Proteomes" id="UP001451303">
    <property type="component" value="Unassembled WGS sequence"/>
</dbReference>
<organism evidence="2 3">
    <name type="scientific">Neurospora intermedia</name>
    <dbReference type="NCBI Taxonomy" id="5142"/>
    <lineage>
        <taxon>Eukaryota</taxon>
        <taxon>Fungi</taxon>
        <taxon>Dikarya</taxon>
        <taxon>Ascomycota</taxon>
        <taxon>Pezizomycotina</taxon>
        <taxon>Sordariomycetes</taxon>
        <taxon>Sordariomycetidae</taxon>
        <taxon>Sordariales</taxon>
        <taxon>Sordariaceae</taxon>
        <taxon>Neurospora</taxon>
    </lineage>
</organism>
<evidence type="ECO:0000313" key="2">
    <source>
        <dbReference type="EMBL" id="KAL0470663.1"/>
    </source>
</evidence>
<evidence type="ECO:0000313" key="3">
    <source>
        <dbReference type="Proteomes" id="UP001451303"/>
    </source>
</evidence>
<accession>A0ABR3DD92</accession>
<comment type="caution">
    <text evidence="2">The sequence shown here is derived from an EMBL/GenBank/DDBJ whole genome shotgun (WGS) entry which is preliminary data.</text>
</comment>
<reference evidence="2 3" key="1">
    <citation type="submission" date="2023-09" db="EMBL/GenBank/DDBJ databases">
        <title>Multi-omics analysis of a traditional fermented food reveals byproduct-associated fungal strains for waste-to-food upcycling.</title>
        <authorList>
            <consortium name="Lawrence Berkeley National Laboratory"/>
            <person name="Rekdal V.M."/>
            <person name="Villalobos-Escobedo J.M."/>
            <person name="Rodriguez-Valeron N."/>
            <person name="Garcia M.O."/>
            <person name="Vasquez D.P."/>
            <person name="Damayanti I."/>
            <person name="Sorensen P.M."/>
            <person name="Baidoo E.E."/>
            <person name="De Carvalho A.C."/>
            <person name="Riley R."/>
            <person name="Lipzen A."/>
            <person name="He G."/>
            <person name="Yan M."/>
            <person name="Haridas S."/>
            <person name="Daum C."/>
            <person name="Yoshinaga Y."/>
            <person name="Ng V."/>
            <person name="Grigoriev I.V."/>
            <person name="Munk R."/>
            <person name="Nuraida L."/>
            <person name="Wijaya C.H."/>
            <person name="Morales P.-C."/>
            <person name="Keasling J.D."/>
        </authorList>
    </citation>
    <scope>NUCLEOTIDE SEQUENCE [LARGE SCALE GENOMIC DNA]</scope>
    <source>
        <strain evidence="2 3">FGSC 2613</strain>
    </source>
</reference>
<dbReference type="EMBL" id="JAVLET010000004">
    <property type="protein sequence ID" value="KAL0470663.1"/>
    <property type="molecule type" value="Genomic_DNA"/>
</dbReference>
<proteinExistence type="predicted"/>
<keyword evidence="3" id="KW-1185">Reference proteome</keyword>
<sequence>MKKRSVSITEGEKDGSGGWGEMNGPVVIVKESEGRGRYCHQRLWAGFVEEKMLGVEEAGVVITVTDTAADFETWKLFEDVVYHYRGDSDAASV</sequence>
<gene>
    <name evidence="2" type="ORF">QR685DRAFT_597258</name>
</gene>
<feature type="region of interest" description="Disordered" evidence="1">
    <location>
        <begin position="1"/>
        <end position="23"/>
    </location>
</feature>